<evidence type="ECO:0000313" key="4">
    <source>
        <dbReference type="Proteomes" id="UP000326565"/>
    </source>
</evidence>
<dbReference type="OrthoDB" id="415532at2759"/>
<feature type="domain" description="DUF4246" evidence="2">
    <location>
        <begin position="44"/>
        <end position="92"/>
    </location>
</feature>
<organism evidence="3 4">
    <name type="scientific">Aspergillus leporis</name>
    <dbReference type="NCBI Taxonomy" id="41062"/>
    <lineage>
        <taxon>Eukaryota</taxon>
        <taxon>Fungi</taxon>
        <taxon>Dikarya</taxon>
        <taxon>Ascomycota</taxon>
        <taxon>Pezizomycotina</taxon>
        <taxon>Eurotiomycetes</taxon>
        <taxon>Eurotiomycetidae</taxon>
        <taxon>Eurotiales</taxon>
        <taxon>Aspergillaceae</taxon>
        <taxon>Aspergillus</taxon>
        <taxon>Aspergillus subgen. Circumdati</taxon>
    </lineage>
</organism>
<gene>
    <name evidence="3" type="ORF">BDV29DRAFT_189079</name>
</gene>
<evidence type="ECO:0000256" key="1">
    <source>
        <dbReference type="SAM" id="MobiDB-lite"/>
    </source>
</evidence>
<protein>
    <recommendedName>
        <fullName evidence="2">DUF4246 domain-containing protein</fullName>
    </recommendedName>
</protein>
<dbReference type="PANTHER" id="PTHR33119:SF1">
    <property type="entry name" value="FE2OG DIOXYGENASE DOMAIN-CONTAINING PROTEIN"/>
    <property type="match status" value="1"/>
</dbReference>
<name>A0A5N5X7Z9_9EURO</name>
<feature type="domain" description="DUF4246" evidence="2">
    <location>
        <begin position="163"/>
        <end position="282"/>
    </location>
</feature>
<accession>A0A5N5X7Z9</accession>
<reference evidence="3 4" key="1">
    <citation type="submission" date="2019-04" db="EMBL/GenBank/DDBJ databases">
        <title>Friends and foes A comparative genomics study of 23 Aspergillus species from section Flavi.</title>
        <authorList>
            <consortium name="DOE Joint Genome Institute"/>
            <person name="Kjaerbolling I."/>
            <person name="Vesth T."/>
            <person name="Frisvad J.C."/>
            <person name="Nybo J.L."/>
            <person name="Theobald S."/>
            <person name="Kildgaard S."/>
            <person name="Isbrandt T."/>
            <person name="Kuo A."/>
            <person name="Sato A."/>
            <person name="Lyhne E.K."/>
            <person name="Kogle M.E."/>
            <person name="Wiebenga A."/>
            <person name="Kun R.S."/>
            <person name="Lubbers R.J."/>
            <person name="Makela M.R."/>
            <person name="Barry K."/>
            <person name="Chovatia M."/>
            <person name="Clum A."/>
            <person name="Daum C."/>
            <person name="Haridas S."/>
            <person name="He G."/>
            <person name="LaButti K."/>
            <person name="Lipzen A."/>
            <person name="Mondo S."/>
            <person name="Riley R."/>
            <person name="Salamov A."/>
            <person name="Simmons B.A."/>
            <person name="Magnuson J.K."/>
            <person name="Henrissat B."/>
            <person name="Mortensen U.H."/>
            <person name="Larsen T.O."/>
            <person name="Devries R.P."/>
            <person name="Grigoriev I.V."/>
            <person name="Machida M."/>
            <person name="Baker S.E."/>
            <person name="Andersen M.R."/>
        </authorList>
    </citation>
    <scope>NUCLEOTIDE SEQUENCE [LARGE SCALE GENOMIC DNA]</scope>
    <source>
        <strain evidence="3 4">CBS 151.66</strain>
    </source>
</reference>
<dbReference type="InterPro" id="IPR025340">
    <property type="entry name" value="DUF4246"/>
</dbReference>
<dbReference type="AlphaFoldDB" id="A0A5N5X7Z9"/>
<dbReference type="Proteomes" id="UP000326565">
    <property type="component" value="Unassembled WGS sequence"/>
</dbReference>
<keyword evidence="4" id="KW-1185">Reference proteome</keyword>
<evidence type="ECO:0000313" key="3">
    <source>
        <dbReference type="EMBL" id="KAB8076829.1"/>
    </source>
</evidence>
<proteinExistence type="predicted"/>
<dbReference type="InterPro" id="IPR049192">
    <property type="entry name" value="DUF4246_C"/>
</dbReference>
<sequence>MRISDGEPEKPGWMQQIFSNRFGSQAYRGWCYWTRQSGRDVTPKMVEWMLAELMCTAGLFKRTGLVTTFNPAVVKSDTAIPTNLQAPLRKAVLLSKRKTLRKETIGVDDCWSWSGRGEVFSVRTDDYFDPKGNHLGAWAEYRPTSDPEPEYNDFVGGRELEYHIELEKCWCRRVIKQPEPEGDFQPPGQPSYPDVCLREEFRDHGLQVIVKLANIEPTPDKPQYEGGSWHIEGQLNEHICATAIYYYSNEKTTQSSLSFRQRGQDDYDWVTYEQNEHSFLQSTKPGHRKMLALFLVDPPYCIISSANVPPQRADWWGQRQESSAGGLDGEPIT</sequence>
<dbReference type="EMBL" id="ML732175">
    <property type="protein sequence ID" value="KAB8076829.1"/>
    <property type="molecule type" value="Genomic_DNA"/>
</dbReference>
<feature type="region of interest" description="Disordered" evidence="1">
    <location>
        <begin position="314"/>
        <end position="333"/>
    </location>
</feature>
<dbReference type="Pfam" id="PF14033">
    <property type="entry name" value="DUF4246"/>
    <property type="match status" value="2"/>
</dbReference>
<evidence type="ECO:0000259" key="2">
    <source>
        <dbReference type="Pfam" id="PF14033"/>
    </source>
</evidence>
<dbReference type="PANTHER" id="PTHR33119">
    <property type="entry name" value="IFI3P"/>
    <property type="match status" value="1"/>
</dbReference>